<accession>A0A232FL42</accession>
<dbReference type="SUPFAM" id="SSF53098">
    <property type="entry name" value="Ribonuclease H-like"/>
    <property type="match status" value="1"/>
</dbReference>
<evidence type="ECO:0000256" key="1">
    <source>
        <dbReference type="SAM" id="Phobius"/>
    </source>
</evidence>
<dbReference type="GO" id="GO:0003676">
    <property type="term" value="F:nucleic acid binding"/>
    <property type="evidence" value="ECO:0007669"/>
    <property type="project" value="InterPro"/>
</dbReference>
<keyword evidence="1" id="KW-1133">Transmembrane helix</keyword>
<gene>
    <name evidence="3" type="ORF">TSAR_007793</name>
</gene>
<name>A0A232FL42_9HYME</name>
<sequence length="330" mass="38720">VKSELISELKRIKEHQRNDAQIQRFISKKSPSHAIHSENDVYFVKNKNKNSWKLLLPLSLALMTFYLSRFFYWRGMRRAVKAYTKSCNICQRVKYLNCKIEGGYQFLHAKKPSKIVSVDFFGPLPCSVGLCLEPVGVSVLFSSIRQPQSNPHERSMSEIGRIFRTYCTYQHTKWGRQVNFVQQCINLTTHQSTDYTPYFLHFNEQPKERILELFPILRRVSNAHEFVIESANENIKKAFKTRCKTQKTVSRVKIKVDDEVMLRVPHLSDATQHKTSKFFHIYEGPYKVSRVIGENAFELISVDDHTQIKGTYNRYNLRKYHRQNEESGAL</sequence>
<organism evidence="3 4">
    <name type="scientific">Trichomalopsis sarcophagae</name>
    <dbReference type="NCBI Taxonomy" id="543379"/>
    <lineage>
        <taxon>Eukaryota</taxon>
        <taxon>Metazoa</taxon>
        <taxon>Ecdysozoa</taxon>
        <taxon>Arthropoda</taxon>
        <taxon>Hexapoda</taxon>
        <taxon>Insecta</taxon>
        <taxon>Pterygota</taxon>
        <taxon>Neoptera</taxon>
        <taxon>Endopterygota</taxon>
        <taxon>Hymenoptera</taxon>
        <taxon>Apocrita</taxon>
        <taxon>Proctotrupomorpha</taxon>
        <taxon>Chalcidoidea</taxon>
        <taxon>Pteromalidae</taxon>
        <taxon>Pteromalinae</taxon>
        <taxon>Trichomalopsis</taxon>
    </lineage>
</organism>
<protein>
    <recommendedName>
        <fullName evidence="2">Integrase zinc-binding domain-containing protein</fullName>
    </recommendedName>
</protein>
<dbReference type="InterPro" id="IPR012337">
    <property type="entry name" value="RNaseH-like_sf"/>
</dbReference>
<dbReference type="Proteomes" id="UP000215335">
    <property type="component" value="Unassembled WGS sequence"/>
</dbReference>
<evidence type="ECO:0000259" key="2">
    <source>
        <dbReference type="Pfam" id="PF17921"/>
    </source>
</evidence>
<evidence type="ECO:0000313" key="3">
    <source>
        <dbReference type="EMBL" id="OXU31219.1"/>
    </source>
</evidence>
<dbReference type="InterPro" id="IPR052160">
    <property type="entry name" value="Gypsy_RT_Integrase-like"/>
</dbReference>
<evidence type="ECO:0000313" key="4">
    <source>
        <dbReference type="Proteomes" id="UP000215335"/>
    </source>
</evidence>
<keyword evidence="1" id="KW-0472">Membrane</keyword>
<dbReference type="InterPro" id="IPR041588">
    <property type="entry name" value="Integrase_H2C2"/>
</dbReference>
<proteinExistence type="predicted"/>
<keyword evidence="4" id="KW-1185">Reference proteome</keyword>
<feature type="non-terminal residue" evidence="3">
    <location>
        <position position="1"/>
    </location>
</feature>
<dbReference type="Gene3D" id="1.10.340.70">
    <property type="match status" value="1"/>
</dbReference>
<comment type="caution">
    <text evidence="3">The sequence shown here is derived from an EMBL/GenBank/DDBJ whole genome shotgun (WGS) entry which is preliminary data.</text>
</comment>
<dbReference type="Gene3D" id="3.30.420.10">
    <property type="entry name" value="Ribonuclease H-like superfamily/Ribonuclease H"/>
    <property type="match status" value="1"/>
</dbReference>
<reference evidence="3 4" key="1">
    <citation type="journal article" date="2017" name="Curr. Biol.">
        <title>The Evolution of Venom by Co-option of Single-Copy Genes.</title>
        <authorList>
            <person name="Martinson E.O."/>
            <person name="Mrinalini"/>
            <person name="Kelkar Y.D."/>
            <person name="Chang C.H."/>
            <person name="Werren J.H."/>
        </authorList>
    </citation>
    <scope>NUCLEOTIDE SEQUENCE [LARGE SCALE GENOMIC DNA]</scope>
    <source>
        <strain evidence="3 4">Alberta</strain>
        <tissue evidence="3">Whole body</tissue>
    </source>
</reference>
<dbReference type="AlphaFoldDB" id="A0A232FL42"/>
<feature type="domain" description="Integrase zinc-binding" evidence="2">
    <location>
        <begin position="66"/>
        <end position="94"/>
    </location>
</feature>
<feature type="transmembrane region" description="Helical" evidence="1">
    <location>
        <begin position="54"/>
        <end position="72"/>
    </location>
</feature>
<dbReference type="InterPro" id="IPR036397">
    <property type="entry name" value="RNaseH_sf"/>
</dbReference>
<dbReference type="Pfam" id="PF17921">
    <property type="entry name" value="Integrase_H2C2"/>
    <property type="match status" value="1"/>
</dbReference>
<dbReference type="EMBL" id="NNAY01000076">
    <property type="protein sequence ID" value="OXU31219.1"/>
    <property type="molecule type" value="Genomic_DNA"/>
</dbReference>
<keyword evidence="1" id="KW-0812">Transmembrane</keyword>
<dbReference type="STRING" id="543379.A0A232FL42"/>
<dbReference type="PANTHER" id="PTHR47266">
    <property type="entry name" value="ENDONUCLEASE-RELATED"/>
    <property type="match status" value="1"/>
</dbReference>